<dbReference type="RefSeq" id="WP_048072055.1">
    <property type="nucleotide sequence ID" value="NZ_CALCVY010000076.1"/>
</dbReference>
<organism evidence="1">
    <name type="scientific">Methanobacterium formicicum</name>
    <dbReference type="NCBI Taxonomy" id="2162"/>
    <lineage>
        <taxon>Archaea</taxon>
        <taxon>Methanobacteriati</taxon>
        <taxon>Methanobacteriota</taxon>
        <taxon>Methanomada group</taxon>
        <taxon>Methanobacteria</taxon>
        <taxon>Methanobacteriales</taxon>
        <taxon>Methanobacteriaceae</taxon>
        <taxon>Methanobacterium</taxon>
    </lineage>
</organism>
<dbReference type="AlphaFoldDB" id="A0A090I1D1"/>
<dbReference type="EMBL" id="LN515531">
    <property type="protein sequence ID" value="CEA12753.1"/>
    <property type="molecule type" value="Genomic_DNA"/>
</dbReference>
<accession>A0A090I1D1</accession>
<gene>
    <name evidence="1" type="ORF">DSM1535_0390</name>
</gene>
<dbReference type="PATRIC" id="fig|2162.9.peg.408"/>
<name>A0A090I1D1_METFO</name>
<evidence type="ECO:0000313" key="1">
    <source>
        <dbReference type="EMBL" id="CEA12753.1"/>
    </source>
</evidence>
<reference evidence="1" key="1">
    <citation type="submission" date="2014-08" db="EMBL/GenBank/DDBJ databases">
        <authorList>
            <person name="Wibberg D."/>
        </authorList>
    </citation>
    <scope>NUCLEOTIDE SEQUENCE</scope>
</reference>
<proteinExistence type="predicted"/>
<sequence length="628" mass="71231">MNTCIIGPVVFDRGFYYEKNNDYGVMDGKEKFTIAGPIWKINQLRGLITRGGTEESGGITIRSTKQKDWGPVWINATASRPEEYDNVRLNHKGWYLIRNVDIDNINQFEAKATLTVELINNALDVFLEMDYTTSPYAGTPLKHGYDLTEELVLLEDDFPGTTLDTSKWSATMWNMTGGSHTVSGGKLGMSGVITSIIPGMPAWGARSIQSKQSFDAPFYVEFDLEVPDTSSTDRFDAHNYHFVLRTGQWLDWEGWPDTFLIIQDCGSNSRDIRFAKPWTDPVIKNNVSSSYKLHKWKILVEENGLITAWLWNSTNSEWDFYWKGPCSLSTMKRLTIGFTHHSHESTNHTVYTDKVKVYKTQAQVLESVAKIPVTGRNASTGLGGRGSSYLHKNGESDNSFQNSASDPMAIFNGSPRLYSNNNPQNEWNEIHNIEESLKVDKCKFYNDLIQIIPTSTGIEIHRINGASFEKFFNVDIGPISFIKLLNKTPEELILAINRTKWILRRSEPFVYIKHEYNDLTYPKFSCCYHDGASLEITADDQSISMSNTHYVLFWNKGSGTCANPNPAQNLRTMILQKYPTTIKSNKIPATSLTGIGFYDNTLPSSNQNHYSKLALEWLNPVNQRIRII</sequence>
<protein>
    <submittedName>
        <fullName evidence="1">Uncharacterized protein</fullName>
    </submittedName>
</protein>
<dbReference type="KEGG" id="mfi:DSM1535_0390"/>